<feature type="region of interest" description="Disordered" evidence="1">
    <location>
        <begin position="132"/>
        <end position="151"/>
    </location>
</feature>
<feature type="region of interest" description="Disordered" evidence="1">
    <location>
        <begin position="716"/>
        <end position="744"/>
    </location>
</feature>
<gene>
    <name evidence="2" type="primary">NOA1</name>
    <name evidence="2" type="ORF">BGZ99_009805</name>
</gene>
<keyword evidence="3" id="KW-1185">Reference proteome</keyword>
<dbReference type="PANTHER" id="PTHR46434:SF1">
    <property type="entry name" value="GENETIC INTERACTOR OF PROHIBITINS 3, MITOCHONDRIAL"/>
    <property type="match status" value="1"/>
</dbReference>
<comment type="caution">
    <text evidence="2">The sequence shown here is derived from an EMBL/GenBank/DDBJ whole genome shotgun (WGS) entry which is preliminary data.</text>
</comment>
<dbReference type="GO" id="GO:0005739">
    <property type="term" value="C:mitochondrion"/>
    <property type="evidence" value="ECO:0007669"/>
    <property type="project" value="TreeGrafter"/>
</dbReference>
<reference evidence="2" key="1">
    <citation type="journal article" date="2020" name="Fungal Divers.">
        <title>Resolving the Mortierellaceae phylogeny through synthesis of multi-gene phylogenetics and phylogenomics.</title>
        <authorList>
            <person name="Vandepol N."/>
            <person name="Liber J."/>
            <person name="Desiro A."/>
            <person name="Na H."/>
            <person name="Kennedy M."/>
            <person name="Barry K."/>
            <person name="Grigoriev I.V."/>
            <person name="Miller A.N."/>
            <person name="O'Donnell K."/>
            <person name="Stajich J.E."/>
            <person name="Bonito G."/>
        </authorList>
    </citation>
    <scope>NUCLEOTIDE SEQUENCE</scope>
    <source>
        <strain evidence="2">REB-010B</strain>
    </source>
</reference>
<evidence type="ECO:0000313" key="3">
    <source>
        <dbReference type="Proteomes" id="UP000738325"/>
    </source>
</evidence>
<dbReference type="AlphaFoldDB" id="A0A9P6UYY2"/>
<dbReference type="OrthoDB" id="1696305at2759"/>
<dbReference type="EMBL" id="JAAAIP010000086">
    <property type="protein sequence ID" value="KAG0326269.1"/>
    <property type="molecule type" value="Genomic_DNA"/>
</dbReference>
<accession>A0A9P6UYY2</accession>
<evidence type="ECO:0000256" key="1">
    <source>
        <dbReference type="SAM" id="MobiDB-lite"/>
    </source>
</evidence>
<sequence>MRTSLGYRKDNISSSSSSSYKSGSPKPDKGIKALVGKACPGCGSPFQTTRPKDPGYVTRTIEVQLDSGLPSNAPLSTSNTSPTPKYNPAATTMSNAQYEAHLRTLDPKILEEMGLASSTGTTDLGYEQITAPETGTGSIDAEAPPLIDKKPNTKVMTPARVICHRCHSLLHHASPLANSSELPSVLFPAPTAPLPKHIETLARSKAAVVVLVVDLIDFPLSLPEPVITALLKHQRLSKSEPWAGRKPYPITPIIVVANKFDVMPVGTQKRQVVEFLRQYLEEHGLDGNIQAIHAVSAKNPVGDEIQMVLKSVATAWRKSQKGSVVMVGAENVGKSQLLNAFLAESGRWRTNTQQIQREKLGVEQTLRQRKLSQLLGDNVDGGDGDFGDKEWAAMTGKDAVGADMDQYQLLFKNRAKSKFDKHNTVVSNVPGTTLGPIRVPLSVLSRYLDADYKEMSSKYLMDTPGIRNSEGELTSWLTLDELKVTLPKKMFKPASFTLEEGKSFFLGGLVRIDCISIGRTSTSHERRSNPAPKLTVFTTLPLHKTSTVNADKFHQMTAGSQLTILQPPFGSPERLAAFPLLEPISKHDTVIINNPKRSNDASTAASTSVPYDPFSRLGDDGRDKHDRFSTTTTMSRGEQQRVQMQLAGQYGISDLVFSGIGWVMVSGKFRGSQEAVRLRIWTPKGQGAAVRERCLLPELAANPVDKTAGGIRQKHKIFQPLPIPTPPNEDVRSREATDESEKSV</sequence>
<proteinExistence type="predicted"/>
<feature type="region of interest" description="Disordered" evidence="1">
    <location>
        <begin position="1"/>
        <end position="32"/>
    </location>
</feature>
<dbReference type="InterPro" id="IPR027417">
    <property type="entry name" value="P-loop_NTPase"/>
</dbReference>
<feature type="region of interest" description="Disordered" evidence="1">
    <location>
        <begin position="66"/>
        <end position="85"/>
    </location>
</feature>
<feature type="region of interest" description="Disordered" evidence="1">
    <location>
        <begin position="593"/>
        <end position="624"/>
    </location>
</feature>
<evidence type="ECO:0000313" key="2">
    <source>
        <dbReference type="EMBL" id="KAG0326269.1"/>
    </source>
</evidence>
<feature type="compositionally biased region" description="Low complexity" evidence="1">
    <location>
        <begin position="13"/>
        <end position="24"/>
    </location>
</feature>
<protein>
    <submittedName>
        <fullName evidence="2">Nitric oxide associated protein 1</fullName>
    </submittedName>
</protein>
<dbReference type="SUPFAM" id="SSF52540">
    <property type="entry name" value="P-loop containing nucleoside triphosphate hydrolases"/>
    <property type="match status" value="2"/>
</dbReference>
<feature type="compositionally biased region" description="Basic and acidic residues" evidence="1">
    <location>
        <begin position="729"/>
        <end position="744"/>
    </location>
</feature>
<feature type="compositionally biased region" description="Polar residues" evidence="1">
    <location>
        <begin position="593"/>
        <end position="609"/>
    </location>
</feature>
<dbReference type="InterPro" id="IPR050896">
    <property type="entry name" value="Mito_lipid_metab_GTPase"/>
</dbReference>
<dbReference type="PANTHER" id="PTHR46434">
    <property type="entry name" value="GENETIC INTERACTOR OF PROHIBITINS 3, MITOCHONDRIAL"/>
    <property type="match status" value="1"/>
</dbReference>
<dbReference type="Gene3D" id="3.40.50.300">
    <property type="entry name" value="P-loop containing nucleotide triphosphate hydrolases"/>
    <property type="match status" value="1"/>
</dbReference>
<feature type="compositionally biased region" description="Polar residues" evidence="1">
    <location>
        <begin position="69"/>
        <end position="85"/>
    </location>
</feature>
<dbReference type="Proteomes" id="UP000738325">
    <property type="component" value="Unassembled WGS sequence"/>
</dbReference>
<organism evidence="2 3">
    <name type="scientific">Dissophora globulifera</name>
    <dbReference type="NCBI Taxonomy" id="979702"/>
    <lineage>
        <taxon>Eukaryota</taxon>
        <taxon>Fungi</taxon>
        <taxon>Fungi incertae sedis</taxon>
        <taxon>Mucoromycota</taxon>
        <taxon>Mortierellomycotina</taxon>
        <taxon>Mortierellomycetes</taxon>
        <taxon>Mortierellales</taxon>
        <taxon>Mortierellaceae</taxon>
        <taxon>Dissophora</taxon>
    </lineage>
</organism>
<name>A0A9P6UYY2_9FUNG</name>